<evidence type="ECO:0000313" key="2">
    <source>
        <dbReference type="EMBL" id="KAF1747477.1"/>
    </source>
</evidence>
<feature type="compositionally biased region" description="Basic and acidic residues" evidence="1">
    <location>
        <begin position="227"/>
        <end position="236"/>
    </location>
</feature>
<feature type="region of interest" description="Disordered" evidence="1">
    <location>
        <begin position="225"/>
        <end position="249"/>
    </location>
</feature>
<evidence type="ECO:0000256" key="1">
    <source>
        <dbReference type="SAM" id="MobiDB-lite"/>
    </source>
</evidence>
<dbReference type="Proteomes" id="UP000483820">
    <property type="component" value="Chromosome X"/>
</dbReference>
<gene>
    <name evidence="2" type="ORF">GCK72_023939</name>
</gene>
<dbReference type="RefSeq" id="XP_053579199.1">
    <property type="nucleotide sequence ID" value="XM_053735633.1"/>
</dbReference>
<proteinExistence type="predicted"/>
<name>A0A6A5FY62_CAERE</name>
<dbReference type="AlphaFoldDB" id="A0A6A5FY62"/>
<dbReference type="KEGG" id="crq:GCK72_023939"/>
<reference evidence="2 3" key="1">
    <citation type="submission" date="2019-12" db="EMBL/GenBank/DDBJ databases">
        <title>Chromosome-level assembly of the Caenorhabditis remanei genome.</title>
        <authorList>
            <person name="Teterina A.A."/>
            <person name="Willis J.H."/>
            <person name="Phillips P.C."/>
        </authorList>
    </citation>
    <scope>NUCLEOTIDE SEQUENCE [LARGE SCALE GENOMIC DNA]</scope>
    <source>
        <strain evidence="2 3">PX506</strain>
        <tissue evidence="2">Whole organism</tissue>
    </source>
</reference>
<sequence>MHPEGTGFEDMSYTVLKRKSGFSQTRFEFFLWSGEEKRKDLDSFTEDEHKFLKTEQVLCESLLADMLAQEQKLLEMLENKNDDDSAHLVDIKRGIKKLNELFSEVADSEEEEIDYTKPYVHMSVSWKEILDQKIKNAQVKVEMFNVHERIETIEQRYEKPDGVKMEQLESIWAECINVIKRLESIPLRGFQVFVVQDVIDLIKNKKFQFKHITLPVQIKDSADLEDTTEKKRRNENIRQPLNVEGSRDTGNSEEVLISYISTGMVSYYCDLLLLEFHRECVLMNRIEFQQIFANVIICLID</sequence>
<accession>A0A6A5FY62</accession>
<dbReference type="GeneID" id="78777733"/>
<dbReference type="CTD" id="78777733"/>
<dbReference type="EMBL" id="WUAV01000006">
    <property type="protein sequence ID" value="KAF1747477.1"/>
    <property type="molecule type" value="Genomic_DNA"/>
</dbReference>
<comment type="caution">
    <text evidence="2">The sequence shown here is derived from an EMBL/GenBank/DDBJ whole genome shotgun (WGS) entry which is preliminary data.</text>
</comment>
<evidence type="ECO:0000313" key="3">
    <source>
        <dbReference type="Proteomes" id="UP000483820"/>
    </source>
</evidence>
<protein>
    <submittedName>
        <fullName evidence="2">Uncharacterized protein</fullName>
    </submittedName>
</protein>
<organism evidence="2 3">
    <name type="scientific">Caenorhabditis remanei</name>
    <name type="common">Caenorhabditis vulgaris</name>
    <dbReference type="NCBI Taxonomy" id="31234"/>
    <lineage>
        <taxon>Eukaryota</taxon>
        <taxon>Metazoa</taxon>
        <taxon>Ecdysozoa</taxon>
        <taxon>Nematoda</taxon>
        <taxon>Chromadorea</taxon>
        <taxon>Rhabditida</taxon>
        <taxon>Rhabditina</taxon>
        <taxon>Rhabditomorpha</taxon>
        <taxon>Rhabditoidea</taxon>
        <taxon>Rhabditidae</taxon>
        <taxon>Peloderinae</taxon>
        <taxon>Caenorhabditis</taxon>
    </lineage>
</organism>